<reference evidence="3" key="1">
    <citation type="submission" date="2025-08" db="UniProtKB">
        <authorList>
            <consortium name="RefSeq"/>
        </authorList>
    </citation>
    <scope>IDENTIFICATION</scope>
    <source>
        <strain evidence="3">OHB3-1</strain>
    </source>
</reference>
<proteinExistence type="predicted"/>
<evidence type="ECO:0000313" key="3">
    <source>
        <dbReference type="RefSeq" id="XP_022144350.1"/>
    </source>
</evidence>
<keyword evidence="2" id="KW-1185">Reference proteome</keyword>
<dbReference type="RefSeq" id="XP_022144350.1">
    <property type="nucleotide sequence ID" value="XM_022288658.1"/>
</dbReference>
<protein>
    <submittedName>
        <fullName evidence="3">WEB family protein At1g75720-like</fullName>
    </submittedName>
</protein>
<gene>
    <name evidence="3" type="primary">LOC111014055</name>
</gene>
<keyword evidence="1" id="KW-0175">Coiled coil</keyword>
<evidence type="ECO:0000313" key="2">
    <source>
        <dbReference type="Proteomes" id="UP000504603"/>
    </source>
</evidence>
<name>A0A6J1CRD7_MOMCH</name>
<evidence type="ECO:0000256" key="1">
    <source>
        <dbReference type="SAM" id="Coils"/>
    </source>
</evidence>
<dbReference type="GeneID" id="111014055"/>
<dbReference type="Proteomes" id="UP000504603">
    <property type="component" value="Unplaced"/>
</dbReference>
<accession>A0A6J1CRD7</accession>
<dbReference type="OrthoDB" id="1714016at2759"/>
<feature type="coiled-coil region" evidence="1">
    <location>
        <begin position="50"/>
        <end position="98"/>
    </location>
</feature>
<dbReference type="KEGG" id="mcha:111014055"/>
<organism evidence="2 3">
    <name type="scientific">Momordica charantia</name>
    <name type="common">Bitter gourd</name>
    <name type="synonym">Balsam pear</name>
    <dbReference type="NCBI Taxonomy" id="3673"/>
    <lineage>
        <taxon>Eukaryota</taxon>
        <taxon>Viridiplantae</taxon>
        <taxon>Streptophyta</taxon>
        <taxon>Embryophyta</taxon>
        <taxon>Tracheophyta</taxon>
        <taxon>Spermatophyta</taxon>
        <taxon>Magnoliopsida</taxon>
        <taxon>eudicotyledons</taxon>
        <taxon>Gunneridae</taxon>
        <taxon>Pentapetalae</taxon>
        <taxon>rosids</taxon>
        <taxon>fabids</taxon>
        <taxon>Cucurbitales</taxon>
        <taxon>Cucurbitaceae</taxon>
        <taxon>Momordiceae</taxon>
        <taxon>Momordica</taxon>
    </lineage>
</organism>
<sequence length="171" mass="20225">MKIMEKRPYRSVKEAVELYGKRILEPDLYANVLHQMESEENEDENSLMKIKSVRDELDIAKQNLEKAKERSVVMARSLSSLQEELEDTKRKLQMLKERESMRSFETVDGSWKFDFKTQSQRFEEEEESEANCEKQHVNIDAHNGPSVKKKVRDTMKKSSILMKGFFSKKRK</sequence>
<dbReference type="AlphaFoldDB" id="A0A6J1CRD7"/>